<comment type="caution">
    <text evidence="1">The sequence shown here is derived from an EMBL/GenBank/DDBJ whole genome shotgun (WGS) entry which is preliminary data.</text>
</comment>
<sequence>MCKGRDPYHQYCVCVGYPLQHSRFLINTSGDETLENDSLESALCHVRLLVNANPIRVWWIAVFNYVLERIRGYTIHKFGLVV</sequence>
<name>A0A016SDS0_9BILA</name>
<evidence type="ECO:0000313" key="2">
    <source>
        <dbReference type="Proteomes" id="UP000024635"/>
    </source>
</evidence>
<organism evidence="1 2">
    <name type="scientific">Ancylostoma ceylanicum</name>
    <dbReference type="NCBI Taxonomy" id="53326"/>
    <lineage>
        <taxon>Eukaryota</taxon>
        <taxon>Metazoa</taxon>
        <taxon>Ecdysozoa</taxon>
        <taxon>Nematoda</taxon>
        <taxon>Chromadorea</taxon>
        <taxon>Rhabditida</taxon>
        <taxon>Rhabditina</taxon>
        <taxon>Rhabditomorpha</taxon>
        <taxon>Strongyloidea</taxon>
        <taxon>Ancylostomatidae</taxon>
        <taxon>Ancylostomatinae</taxon>
        <taxon>Ancylostoma</taxon>
    </lineage>
</organism>
<keyword evidence="2" id="KW-1185">Reference proteome</keyword>
<proteinExistence type="predicted"/>
<dbReference type="Proteomes" id="UP000024635">
    <property type="component" value="Unassembled WGS sequence"/>
</dbReference>
<dbReference type="AlphaFoldDB" id="A0A016SDS0"/>
<reference evidence="2" key="1">
    <citation type="journal article" date="2015" name="Nat. Genet.">
        <title>The genome and transcriptome of the zoonotic hookworm Ancylostoma ceylanicum identify infection-specific gene families.</title>
        <authorList>
            <person name="Schwarz E.M."/>
            <person name="Hu Y."/>
            <person name="Antoshechkin I."/>
            <person name="Miller M.M."/>
            <person name="Sternberg P.W."/>
            <person name="Aroian R.V."/>
        </authorList>
    </citation>
    <scope>NUCLEOTIDE SEQUENCE</scope>
    <source>
        <strain evidence="2">HY135</strain>
    </source>
</reference>
<evidence type="ECO:0000313" key="1">
    <source>
        <dbReference type="EMBL" id="EYB88434.1"/>
    </source>
</evidence>
<dbReference type="EMBL" id="JARK01001583">
    <property type="protein sequence ID" value="EYB88434.1"/>
    <property type="molecule type" value="Genomic_DNA"/>
</dbReference>
<gene>
    <name evidence="1" type="primary">Acey_s0247.g60</name>
    <name evidence="1" type="ORF">Y032_0247g60</name>
</gene>
<accession>A0A016SDS0</accession>
<protein>
    <submittedName>
        <fullName evidence="1">Uncharacterized protein</fullName>
    </submittedName>
</protein>